<evidence type="ECO:0000256" key="14">
    <source>
        <dbReference type="ARBA" id="ARBA00023098"/>
    </source>
</evidence>
<evidence type="ECO:0000256" key="16">
    <source>
        <dbReference type="ARBA" id="ARBA00023166"/>
    </source>
</evidence>
<sequence length="730" mass="80332">MNYDLALRSSLASSSLSIMDCLSFPLNLSDLQTKLNPLFQTILASPAVQNAKPSSTADGVVVLLFLLSALGYLTHGRVWDKPDPHHGVWFERPQLADGASNGRVAATRDISQKLAEDNYHCVIFWGSQSGTSERFAETLGRECLSHFGINALVADLSDYDADSISKIEVTHFAIFVLSTYGEGDPSDNTCGLWDWIKQVKDKKLEVESLRYLAFGLGNSNYKYYNRVLDVVADALDSAGANALMSRQKADDANGDTEEDFQAWKDELFALFRKLGYEQKTVEYRPTIELTFSGETHSEEASPATSLVHQQTSTQSAIVPLTIKSAHELFATGGRNCIHMELDLGNQDIVYKTGDHIGIWPCNPEEEIEKLLNALGAQSRRHETFSVKSDNDSVKARVPSPTTLDDVFRHHLEICAPVARKTVQEVAQFSPTPAAKATLLEIGQNRERYEQLTSSMHITLARLLQLASPTEPWTALPLAFIIENLLSLQPRYYSISSSSVIAPRRIAVTALVVNKTIGDNSSTSTIHGLTSNYLLSASDVASNATVPTPSYQRMSEGQGLSGSKVLAHVRKSKFKLPITSSTPLILISAGTGFAPFRAFLQERAKLYAIGKPVGNILLFFGCRNKDDFIYREELNKIKNGLGGKLKIITAFSREGAKTYVQDRVGEHTSKILELLDAGANMYICGKASMARGVDMRMEDAVSKAKSLGETEVKAWTDSLKKRGKWKADVWG</sequence>
<dbReference type="PROSITE" id="PS50902">
    <property type="entry name" value="FLAVODOXIN_LIKE"/>
    <property type="match status" value="1"/>
</dbReference>
<dbReference type="PRINTS" id="PR00371">
    <property type="entry name" value="FPNCR"/>
</dbReference>
<dbReference type="GO" id="GO:0050660">
    <property type="term" value="F:flavin adenine dinucleotide binding"/>
    <property type="evidence" value="ECO:0007669"/>
    <property type="project" value="TreeGrafter"/>
</dbReference>
<dbReference type="InterPro" id="IPR001709">
    <property type="entry name" value="Flavoprot_Pyr_Nucl_cyt_Rdtase"/>
</dbReference>
<evidence type="ECO:0000256" key="1">
    <source>
        <dbReference type="ARBA" id="ARBA00001917"/>
    </source>
</evidence>
<keyword evidence="5" id="KW-0288">FMN</keyword>
<evidence type="ECO:0000313" key="22">
    <source>
        <dbReference type="Proteomes" id="UP001140562"/>
    </source>
</evidence>
<proteinExistence type="predicted"/>
<keyword evidence="10" id="KW-0752">Steroid biosynthesis</keyword>
<comment type="caution">
    <text evidence="21">The sequence shown here is derived from an EMBL/GenBank/DDBJ whole genome shotgun (WGS) entry which is preliminary data.</text>
</comment>
<dbReference type="Gene3D" id="2.40.30.10">
    <property type="entry name" value="Translation factors"/>
    <property type="match status" value="1"/>
</dbReference>
<name>A0A9W8X234_9PLEO</name>
<dbReference type="Pfam" id="PF00175">
    <property type="entry name" value="NAD_binding_1"/>
    <property type="match status" value="1"/>
</dbReference>
<evidence type="ECO:0000256" key="18">
    <source>
        <dbReference type="ARBA" id="ARBA00023797"/>
    </source>
</evidence>
<dbReference type="GO" id="GO:0010181">
    <property type="term" value="F:FMN binding"/>
    <property type="evidence" value="ECO:0007669"/>
    <property type="project" value="InterPro"/>
</dbReference>
<dbReference type="GO" id="GO:0003958">
    <property type="term" value="F:NADPH-hemoprotein reductase activity"/>
    <property type="evidence" value="ECO:0007669"/>
    <property type="project" value="UniProtKB-EC"/>
</dbReference>
<evidence type="ECO:0000256" key="4">
    <source>
        <dbReference type="ARBA" id="ARBA00022630"/>
    </source>
</evidence>
<keyword evidence="8" id="KW-0274">FAD</keyword>
<evidence type="ECO:0000256" key="6">
    <source>
        <dbReference type="ARBA" id="ARBA00022692"/>
    </source>
</evidence>
<dbReference type="EC" id="1.6.2.4" evidence="18"/>
<dbReference type="Pfam" id="PF00667">
    <property type="entry name" value="FAD_binding_1"/>
    <property type="match status" value="1"/>
</dbReference>
<evidence type="ECO:0000256" key="10">
    <source>
        <dbReference type="ARBA" id="ARBA00022955"/>
    </source>
</evidence>
<evidence type="ECO:0000256" key="15">
    <source>
        <dbReference type="ARBA" id="ARBA00023136"/>
    </source>
</evidence>
<dbReference type="PANTHER" id="PTHR19384:SF108">
    <property type="entry name" value="NADPH--CYTOCHROME P450 REDUCTASE"/>
    <property type="match status" value="1"/>
</dbReference>
<dbReference type="SUPFAM" id="SSF52218">
    <property type="entry name" value="Flavoproteins"/>
    <property type="match status" value="1"/>
</dbReference>
<comment type="cofactor">
    <cofactor evidence="1">
        <name>FMN</name>
        <dbReference type="ChEBI" id="CHEBI:58210"/>
    </cofactor>
</comment>
<dbReference type="SUPFAM" id="SSF63380">
    <property type="entry name" value="Riboflavin synthase domain-like"/>
    <property type="match status" value="1"/>
</dbReference>
<keyword evidence="3" id="KW-0444">Lipid biosynthesis</keyword>
<dbReference type="GO" id="GO:0005829">
    <property type="term" value="C:cytosol"/>
    <property type="evidence" value="ECO:0007669"/>
    <property type="project" value="TreeGrafter"/>
</dbReference>
<dbReference type="InterPro" id="IPR029039">
    <property type="entry name" value="Flavoprotein-like_sf"/>
</dbReference>
<evidence type="ECO:0000259" key="20">
    <source>
        <dbReference type="PROSITE" id="PS51384"/>
    </source>
</evidence>
<dbReference type="InterPro" id="IPR001433">
    <property type="entry name" value="OxRdtase_FAD/NAD-bd"/>
</dbReference>
<dbReference type="OrthoDB" id="1856718at2759"/>
<reference evidence="21" key="1">
    <citation type="submission" date="2022-10" db="EMBL/GenBank/DDBJ databases">
        <title>Tapping the CABI collections for fungal endophytes: first genome assemblies for Collariella, Neodidymelliopsis, Ascochyta clinopodiicola, Didymella pomorum, Didymosphaeria variabile, Neocosmospora piperis and Neocucurbitaria cava.</title>
        <authorList>
            <person name="Hill R."/>
        </authorList>
    </citation>
    <scope>NUCLEOTIDE SEQUENCE</scope>
    <source>
        <strain evidence="21">IMI 360193</strain>
    </source>
</reference>
<keyword evidence="9" id="KW-0521">NADP</keyword>
<comment type="cofactor">
    <cofactor evidence="2">
        <name>FAD</name>
        <dbReference type="ChEBI" id="CHEBI:57692"/>
    </cofactor>
</comment>
<dbReference type="Gene3D" id="3.40.50.360">
    <property type="match status" value="1"/>
</dbReference>
<keyword evidence="22" id="KW-1185">Reference proteome</keyword>
<evidence type="ECO:0000256" key="5">
    <source>
        <dbReference type="ARBA" id="ARBA00022643"/>
    </source>
</evidence>
<evidence type="ECO:0000256" key="11">
    <source>
        <dbReference type="ARBA" id="ARBA00022989"/>
    </source>
</evidence>
<dbReference type="AlphaFoldDB" id="A0A9W8X234"/>
<keyword evidence="7" id="KW-0256">Endoplasmic reticulum</keyword>
<dbReference type="EMBL" id="JAPEUV010000025">
    <property type="protein sequence ID" value="KAJ4339052.1"/>
    <property type="molecule type" value="Genomic_DNA"/>
</dbReference>
<keyword evidence="4" id="KW-0285">Flavoprotein</keyword>
<dbReference type="InterPro" id="IPR001094">
    <property type="entry name" value="Flavdoxin-like"/>
</dbReference>
<dbReference type="SUPFAM" id="SSF52343">
    <property type="entry name" value="Ferredoxin reductase-like, C-terminal NADP-linked domain"/>
    <property type="match status" value="1"/>
</dbReference>
<accession>A0A9W8X234</accession>
<feature type="domain" description="FAD-binding FR-type" evidence="20">
    <location>
        <begin position="315"/>
        <end position="576"/>
    </location>
</feature>
<keyword evidence="6" id="KW-0812">Transmembrane</keyword>
<evidence type="ECO:0000259" key="19">
    <source>
        <dbReference type="PROSITE" id="PS50902"/>
    </source>
</evidence>
<evidence type="ECO:0000256" key="13">
    <source>
        <dbReference type="ARBA" id="ARBA00023011"/>
    </source>
</evidence>
<dbReference type="InterPro" id="IPR008254">
    <property type="entry name" value="Flavodoxin/NO_synth"/>
</dbReference>
<keyword evidence="12" id="KW-0560">Oxidoreductase</keyword>
<dbReference type="Proteomes" id="UP001140562">
    <property type="component" value="Unassembled WGS sequence"/>
</dbReference>
<keyword evidence="16" id="KW-1207">Sterol metabolism</keyword>
<evidence type="ECO:0000256" key="3">
    <source>
        <dbReference type="ARBA" id="ARBA00022516"/>
    </source>
</evidence>
<keyword evidence="14" id="KW-0443">Lipid metabolism</keyword>
<dbReference type="GO" id="GO:0016126">
    <property type="term" value="P:sterol biosynthetic process"/>
    <property type="evidence" value="ECO:0007669"/>
    <property type="project" value="UniProtKB-KW"/>
</dbReference>
<evidence type="ECO:0000313" key="21">
    <source>
        <dbReference type="EMBL" id="KAJ4339052.1"/>
    </source>
</evidence>
<evidence type="ECO:0000256" key="7">
    <source>
        <dbReference type="ARBA" id="ARBA00022824"/>
    </source>
</evidence>
<dbReference type="Gene3D" id="3.40.50.80">
    <property type="entry name" value="Nucleotide-binding domain of ferredoxin-NADP reductase (FNR) module"/>
    <property type="match status" value="1"/>
</dbReference>
<evidence type="ECO:0000256" key="12">
    <source>
        <dbReference type="ARBA" id="ARBA00023002"/>
    </source>
</evidence>
<dbReference type="PROSITE" id="PS51384">
    <property type="entry name" value="FAD_FR"/>
    <property type="match status" value="1"/>
</dbReference>
<keyword evidence="11" id="KW-1133">Transmembrane helix</keyword>
<organism evidence="21 22">
    <name type="scientific">Didymella glomerata</name>
    <dbReference type="NCBI Taxonomy" id="749621"/>
    <lineage>
        <taxon>Eukaryota</taxon>
        <taxon>Fungi</taxon>
        <taxon>Dikarya</taxon>
        <taxon>Ascomycota</taxon>
        <taxon>Pezizomycotina</taxon>
        <taxon>Dothideomycetes</taxon>
        <taxon>Pleosporomycetidae</taxon>
        <taxon>Pleosporales</taxon>
        <taxon>Pleosporineae</taxon>
        <taxon>Didymellaceae</taxon>
        <taxon>Didymella</taxon>
    </lineage>
</organism>
<dbReference type="PANTHER" id="PTHR19384">
    <property type="entry name" value="NITRIC OXIDE SYNTHASE-RELATED"/>
    <property type="match status" value="1"/>
</dbReference>
<evidence type="ECO:0000256" key="9">
    <source>
        <dbReference type="ARBA" id="ARBA00022857"/>
    </source>
</evidence>
<evidence type="ECO:0000256" key="8">
    <source>
        <dbReference type="ARBA" id="ARBA00022827"/>
    </source>
</evidence>
<dbReference type="InterPro" id="IPR017938">
    <property type="entry name" value="Riboflavin_synthase-like_b-brl"/>
</dbReference>
<dbReference type="InterPro" id="IPR003097">
    <property type="entry name" value="CysJ-like_FAD-binding"/>
</dbReference>
<dbReference type="InterPro" id="IPR017927">
    <property type="entry name" value="FAD-bd_FR_type"/>
</dbReference>
<dbReference type="Gene3D" id="1.20.990.10">
    <property type="entry name" value="NADPH-cytochrome p450 Reductase, Chain A, domain 3"/>
    <property type="match status" value="1"/>
</dbReference>
<dbReference type="InterPro" id="IPR039261">
    <property type="entry name" value="FNR_nucleotide-bd"/>
</dbReference>
<dbReference type="PRINTS" id="PR00369">
    <property type="entry name" value="FLAVODOXIN"/>
</dbReference>
<keyword evidence="17" id="KW-0753">Steroid metabolism</keyword>
<evidence type="ECO:0000256" key="2">
    <source>
        <dbReference type="ARBA" id="ARBA00001974"/>
    </source>
</evidence>
<evidence type="ECO:0000256" key="17">
    <source>
        <dbReference type="ARBA" id="ARBA00023221"/>
    </source>
</evidence>
<dbReference type="Pfam" id="PF00258">
    <property type="entry name" value="Flavodoxin_1"/>
    <property type="match status" value="1"/>
</dbReference>
<feature type="domain" description="Flavodoxin-like" evidence="19">
    <location>
        <begin position="121"/>
        <end position="268"/>
    </location>
</feature>
<keyword evidence="13" id="KW-0756">Sterol biosynthesis</keyword>
<dbReference type="InterPro" id="IPR023208">
    <property type="entry name" value="P450R"/>
</dbReference>
<dbReference type="InterPro" id="IPR023173">
    <property type="entry name" value="NADPH_Cyt_P450_Rdtase_alpha"/>
</dbReference>
<dbReference type="PIRSF" id="PIRSF000208">
    <property type="entry name" value="P450R"/>
    <property type="match status" value="1"/>
</dbReference>
<keyword evidence="15" id="KW-0472">Membrane</keyword>
<gene>
    <name evidence="21" type="ORF">N0V87_003487</name>
</gene>
<protein>
    <recommendedName>
        <fullName evidence="18">NADPH--hemoprotein reductase</fullName>
        <ecNumber evidence="18">1.6.2.4</ecNumber>
    </recommendedName>
</protein>